<dbReference type="Proteomes" id="UP000544872">
    <property type="component" value="Unassembled WGS sequence"/>
</dbReference>
<evidence type="ECO:0000313" key="4">
    <source>
        <dbReference type="EMBL" id="MBB6212414.1"/>
    </source>
</evidence>
<dbReference type="InterPro" id="IPR049751">
    <property type="entry name" value="TraI/MobA_relaxases"/>
</dbReference>
<organism evidence="4 5">
    <name type="scientific">Novispirillum itersonii</name>
    <name type="common">Aquaspirillum itersonii</name>
    <dbReference type="NCBI Taxonomy" id="189"/>
    <lineage>
        <taxon>Bacteria</taxon>
        <taxon>Pseudomonadati</taxon>
        <taxon>Pseudomonadota</taxon>
        <taxon>Alphaproteobacteria</taxon>
        <taxon>Rhodospirillales</taxon>
        <taxon>Novispirillaceae</taxon>
        <taxon>Novispirillum</taxon>
    </lineage>
</organism>
<evidence type="ECO:0000259" key="3">
    <source>
        <dbReference type="Pfam" id="PF22863"/>
    </source>
</evidence>
<keyword evidence="5" id="KW-1185">Reference proteome</keyword>
<proteinExistence type="predicted"/>
<dbReference type="InterPro" id="IPR054462">
    <property type="entry name" value="TraI_M"/>
</dbReference>
<evidence type="ECO:0000259" key="2">
    <source>
        <dbReference type="Pfam" id="PF03432"/>
    </source>
</evidence>
<dbReference type="Pfam" id="PF22863">
    <property type="entry name" value="TraI_middle"/>
    <property type="match status" value="1"/>
</dbReference>
<feature type="domain" description="TraI-like middle" evidence="3">
    <location>
        <begin position="180"/>
        <end position="268"/>
    </location>
</feature>
<evidence type="ECO:0000256" key="1">
    <source>
        <dbReference type="SAM" id="MobiDB-lite"/>
    </source>
</evidence>
<reference evidence="4 5" key="1">
    <citation type="submission" date="2020-08" db="EMBL/GenBank/DDBJ databases">
        <title>Genomic Encyclopedia of Type Strains, Phase IV (KMG-IV): sequencing the most valuable type-strain genomes for metagenomic binning, comparative biology and taxonomic classification.</title>
        <authorList>
            <person name="Goeker M."/>
        </authorList>
    </citation>
    <scope>NUCLEOTIDE SEQUENCE [LARGE SCALE GENOMIC DNA]</scope>
    <source>
        <strain evidence="4 5">DSM 11590</strain>
    </source>
</reference>
<dbReference type="RefSeq" id="WP_184266400.1">
    <property type="nucleotide sequence ID" value="NZ_JACIIX010000024.1"/>
</dbReference>
<dbReference type="EMBL" id="JACIIX010000024">
    <property type="protein sequence ID" value="MBB6212414.1"/>
    <property type="molecule type" value="Genomic_DNA"/>
</dbReference>
<accession>A0A7W9ZLE8</accession>
<sequence length="961" mass="104657">MIPKKILKDPAIADDFTRLGEYISAAPEKGEKLDRFWIANCGAGEALEDLPAALAEIEAIRQQKPDIEDKTYHMMVSFRDSDREKLTDAVLKDIAAEFTKALGFEGHQYVAGTHINTNHFHMHLGINKVHPQTLHVKTPRRDFKTLERVARKMEKKYGLAIDRGMSDRDLTQAPGLSPAAKDHEARTWEQSFQRWMMENRDSLLPEIQKAATWQELHEGLARHQIQIKPQGAGMVFATADGQQTMKASAFDRSCSKGGLEKRLGTFEPPRQAPEQKDPALSAETGPPAPDLSVQPTPPPGKGYRPRPLGRTTGTAALWGRYQRRRRAARKDGILDRTLRSWFTYVLAEAYRDPLAAVVLLAQQEIMNAVIGPGGIVDQALDFRPLPRVRISEASLKAVQVWREAAPWRDVGARPAWAEAKGVMGGVKVDDRGNLVVPFRDAQGRMEGVRLVAEDGRALDIGPVSRSSFHLIDPRRMVERARTDRNTHDGTTPPVPVLIVSDYQGAVTLAQATRHPVAVARSAQDLDAVAEALKAQGLKPIVVAHEHTQSTPPGRLIIPHDAKVSDLRSLSAAALGDEAQALWDAAKPAGRDSPVLVAQGVQSFGCREDAGGNLLVPLRTLSGRLEGVAQISPTGTQTQIRSRKGEQEPLACLIDPARQLGSGGPVLLAQSYMTGAALHRATRLPVVVVADPGGWQATAEAVKTKWPASAVVVAMDDTPANRDQAKAADLPLVAPVSPSGRRMSYADLTQPKAAETLRDTLAEVTKDAVWLEWRSGRTPERTDHPVMEVGTFRRGARITEDGTILLPLRNEHQRLSGVLAVSADGEVLHTLTDHKGPSPQDRQDKAPTPLSHVVGGFAKKGDTGPVIVVRTPAEAVALHRETTATVMLARTPADATALADHLRGQNRRCLLAGQDLKMPELKGFSPPSTSRKKALRQALSAAALPMRQERTKAKQRGQGMDL</sequence>
<dbReference type="AlphaFoldDB" id="A0A7W9ZLE8"/>
<comment type="caution">
    <text evidence="4">The sequence shown here is derived from an EMBL/GenBank/DDBJ whole genome shotgun (WGS) entry which is preliminary data.</text>
</comment>
<feature type="region of interest" description="Disordered" evidence="1">
    <location>
        <begin position="258"/>
        <end position="309"/>
    </location>
</feature>
<evidence type="ECO:0000313" key="5">
    <source>
        <dbReference type="Proteomes" id="UP000544872"/>
    </source>
</evidence>
<dbReference type="InterPro" id="IPR005094">
    <property type="entry name" value="Endonuclease_MobA/VirD2"/>
</dbReference>
<gene>
    <name evidence="4" type="ORF">FHS48_003868</name>
</gene>
<feature type="domain" description="MobA/VirD2-like nuclease" evidence="2">
    <location>
        <begin position="41"/>
        <end position="159"/>
    </location>
</feature>
<dbReference type="NCBIfam" id="NF041893">
    <property type="entry name" value="TraI_MobP_relax"/>
    <property type="match status" value="1"/>
</dbReference>
<protein>
    <submittedName>
        <fullName evidence="4">Phage/plasmid primase-like uncharacterized protein</fullName>
    </submittedName>
</protein>
<name>A0A7W9ZLE8_NOVIT</name>
<dbReference type="Pfam" id="PF03432">
    <property type="entry name" value="Relaxase"/>
    <property type="match status" value="1"/>
</dbReference>
<feature type="region of interest" description="Disordered" evidence="1">
    <location>
        <begin position="922"/>
        <end position="961"/>
    </location>
</feature>